<feature type="transmembrane region" description="Helical" evidence="1">
    <location>
        <begin position="33"/>
        <end position="54"/>
    </location>
</feature>
<gene>
    <name evidence="3" type="ORF">J4H91_06585</name>
</gene>
<feature type="transmembrane region" description="Helical" evidence="1">
    <location>
        <begin position="66"/>
        <end position="87"/>
    </location>
</feature>
<reference evidence="3" key="1">
    <citation type="submission" date="2021-03" db="EMBL/GenBank/DDBJ databases">
        <title>Leucobacter chromiisoli sp. nov., isolated from chromium-containing soil of chemical plant.</title>
        <authorList>
            <person name="Xu Z."/>
        </authorList>
    </citation>
    <scope>NUCLEOTIDE SEQUENCE</scope>
    <source>
        <strain evidence="3">A2</strain>
    </source>
</reference>
<keyword evidence="1" id="KW-1133">Transmembrane helix</keyword>
<organism evidence="3 4">
    <name type="scientific">Leucobacter ruminantium</name>
    <dbReference type="NCBI Taxonomy" id="1289170"/>
    <lineage>
        <taxon>Bacteria</taxon>
        <taxon>Bacillati</taxon>
        <taxon>Actinomycetota</taxon>
        <taxon>Actinomycetes</taxon>
        <taxon>Micrococcales</taxon>
        <taxon>Microbacteriaceae</taxon>
        <taxon>Leucobacter</taxon>
    </lineage>
</organism>
<dbReference type="EMBL" id="JAGDYL010000008">
    <property type="protein sequence ID" value="MBO1804983.1"/>
    <property type="molecule type" value="Genomic_DNA"/>
</dbReference>
<proteinExistence type="predicted"/>
<name>A0A939RXS3_9MICO</name>
<keyword evidence="1" id="KW-0472">Membrane</keyword>
<keyword evidence="4" id="KW-1185">Reference proteome</keyword>
<feature type="domain" description="DUF1468" evidence="2">
    <location>
        <begin position="36"/>
        <end position="205"/>
    </location>
</feature>
<dbReference type="Proteomes" id="UP000664398">
    <property type="component" value="Unassembled WGS sequence"/>
</dbReference>
<keyword evidence="1" id="KW-0812">Transmembrane</keyword>
<dbReference type="Pfam" id="PF07331">
    <property type="entry name" value="TctB"/>
    <property type="match status" value="1"/>
</dbReference>
<dbReference type="RefSeq" id="WP_208045466.1">
    <property type="nucleotide sequence ID" value="NZ_JAGDYL010000008.1"/>
</dbReference>
<comment type="caution">
    <text evidence="3">The sequence shown here is derived from an EMBL/GenBank/DDBJ whole genome shotgun (WGS) entry which is preliminary data.</text>
</comment>
<dbReference type="AlphaFoldDB" id="A0A939RXS3"/>
<evidence type="ECO:0000256" key="1">
    <source>
        <dbReference type="SAM" id="Phobius"/>
    </source>
</evidence>
<sequence>MMPSNNPTAVSSVMGEEFETGTAGSTGELLKNLAMPAITAAFATYLLIGLFTMRVPEGTVFPGPKFFPGIITAGLYLFAILLAVGAVRKHRAGADALVPAGVEGPTDDPDAEGLEGSLLLTDEGAEPASSSGAVHWPSLAWIVGAFIGFALLLTVLGWIIAAALLFWCVARGFGSERVLGNLVVGLTVASLSYILFDMLLGLSLPSGILGWGF</sequence>
<feature type="transmembrane region" description="Helical" evidence="1">
    <location>
        <begin position="178"/>
        <end position="196"/>
    </location>
</feature>
<evidence type="ECO:0000259" key="2">
    <source>
        <dbReference type="Pfam" id="PF07331"/>
    </source>
</evidence>
<evidence type="ECO:0000313" key="3">
    <source>
        <dbReference type="EMBL" id="MBO1804983.1"/>
    </source>
</evidence>
<protein>
    <submittedName>
        <fullName evidence="3">Tripartite tricarboxylate transporter TctB family protein</fullName>
    </submittedName>
</protein>
<feature type="transmembrane region" description="Helical" evidence="1">
    <location>
        <begin position="139"/>
        <end position="166"/>
    </location>
</feature>
<accession>A0A939RXS3</accession>
<evidence type="ECO:0000313" key="4">
    <source>
        <dbReference type="Proteomes" id="UP000664398"/>
    </source>
</evidence>
<dbReference type="InterPro" id="IPR009936">
    <property type="entry name" value="DUF1468"/>
</dbReference>